<evidence type="ECO:0000256" key="8">
    <source>
        <dbReference type="SAM" id="Coils"/>
    </source>
</evidence>
<feature type="region of interest" description="Disordered" evidence="9">
    <location>
        <begin position="1176"/>
        <end position="1199"/>
    </location>
</feature>
<keyword evidence="8" id="KW-0175">Coiled coil</keyword>
<organism evidence="10 11">
    <name type="scientific">Lepeophtheirus salmonis</name>
    <name type="common">Salmon louse</name>
    <name type="synonym">Caligus salmonis</name>
    <dbReference type="NCBI Taxonomy" id="72036"/>
    <lineage>
        <taxon>Eukaryota</taxon>
        <taxon>Metazoa</taxon>
        <taxon>Ecdysozoa</taxon>
        <taxon>Arthropoda</taxon>
        <taxon>Crustacea</taxon>
        <taxon>Multicrustacea</taxon>
        <taxon>Hexanauplia</taxon>
        <taxon>Copepoda</taxon>
        <taxon>Siphonostomatoida</taxon>
        <taxon>Caligidae</taxon>
        <taxon>Lepeophtheirus</taxon>
    </lineage>
</organism>
<dbReference type="Gene3D" id="6.10.220.10">
    <property type="match status" value="1"/>
</dbReference>
<feature type="compositionally biased region" description="Basic and acidic residues" evidence="9">
    <location>
        <begin position="11"/>
        <end position="23"/>
    </location>
</feature>
<feature type="coiled-coil region" evidence="8">
    <location>
        <begin position="909"/>
        <end position="1010"/>
    </location>
</feature>
<evidence type="ECO:0000256" key="6">
    <source>
        <dbReference type="ARBA" id="ARBA00023203"/>
    </source>
</evidence>
<dbReference type="PRINTS" id="PR00193">
    <property type="entry name" value="MYOSINHEAVY"/>
</dbReference>
<proteinExistence type="inferred from homology"/>
<accession>A0A7R8HAC3</accession>
<dbReference type="GO" id="GO:0030048">
    <property type="term" value="P:actin filament-based movement"/>
    <property type="evidence" value="ECO:0007669"/>
    <property type="project" value="TreeGrafter"/>
</dbReference>
<dbReference type="Proteomes" id="UP000675881">
    <property type="component" value="Chromosome 5"/>
</dbReference>
<dbReference type="GO" id="GO:0005524">
    <property type="term" value="F:ATP binding"/>
    <property type="evidence" value="ECO:0007669"/>
    <property type="project" value="UniProtKB-UniRule"/>
</dbReference>
<evidence type="ECO:0000313" key="11">
    <source>
        <dbReference type="Proteomes" id="UP000675881"/>
    </source>
</evidence>
<dbReference type="GO" id="GO:0005886">
    <property type="term" value="C:plasma membrane"/>
    <property type="evidence" value="ECO:0007669"/>
    <property type="project" value="TreeGrafter"/>
</dbReference>
<protein>
    <submittedName>
        <fullName evidence="10">MYO6</fullName>
    </submittedName>
</protein>
<keyword evidence="2 7" id="KW-0547">Nucleotide-binding</keyword>
<feature type="region of interest" description="Disordered" evidence="9">
    <location>
        <begin position="1"/>
        <end position="23"/>
    </location>
</feature>
<dbReference type="Gene3D" id="1.20.58.530">
    <property type="match status" value="1"/>
</dbReference>
<name>A0A7R8HAC3_LEPSM</name>
<dbReference type="GO" id="GO:0000146">
    <property type="term" value="F:microfilament motor activity"/>
    <property type="evidence" value="ECO:0007669"/>
    <property type="project" value="TreeGrafter"/>
</dbReference>
<evidence type="ECO:0000256" key="7">
    <source>
        <dbReference type="PROSITE-ProRule" id="PRU00782"/>
    </source>
</evidence>
<dbReference type="InterPro" id="IPR032412">
    <property type="entry name" value="Myosin-VI_CBD"/>
</dbReference>
<keyword evidence="5 7" id="KW-0505">Motor protein</keyword>
<dbReference type="Gene3D" id="1.10.10.820">
    <property type="match status" value="1"/>
</dbReference>
<dbReference type="Pfam" id="PF16521">
    <property type="entry name" value="Myosin-VI_CBD"/>
    <property type="match status" value="1"/>
</dbReference>
<evidence type="ECO:0000256" key="2">
    <source>
        <dbReference type="ARBA" id="ARBA00022741"/>
    </source>
</evidence>
<dbReference type="GO" id="GO:0048513">
    <property type="term" value="P:animal organ development"/>
    <property type="evidence" value="ECO:0007669"/>
    <property type="project" value="UniProtKB-ARBA"/>
</dbReference>
<evidence type="ECO:0000313" key="10">
    <source>
        <dbReference type="EMBL" id="CAF2954722.1"/>
    </source>
</evidence>
<feature type="binding site" evidence="7">
    <location>
        <begin position="203"/>
        <end position="210"/>
    </location>
    <ligand>
        <name>ATP</name>
        <dbReference type="ChEBI" id="CHEBI:30616"/>
    </ligand>
</feature>
<dbReference type="CDD" id="cd21759">
    <property type="entry name" value="CBD_MYO6-like"/>
    <property type="match status" value="1"/>
</dbReference>
<dbReference type="Gene3D" id="2.30.30.360">
    <property type="entry name" value="Myosin S1 fragment, N-terminal"/>
    <property type="match status" value="1"/>
</dbReference>
<dbReference type="PANTHER" id="PTHR13140:SF745">
    <property type="entry name" value="UNCONVENTIONAL MYOSIN-VI"/>
    <property type="match status" value="1"/>
</dbReference>
<dbReference type="GO" id="GO:0007015">
    <property type="term" value="P:actin filament organization"/>
    <property type="evidence" value="ECO:0007669"/>
    <property type="project" value="TreeGrafter"/>
</dbReference>
<dbReference type="Pfam" id="PF21521">
    <property type="entry name" value="MYO6_lever"/>
    <property type="match status" value="1"/>
</dbReference>
<dbReference type="GO" id="GO:0009888">
    <property type="term" value="P:tissue development"/>
    <property type="evidence" value="ECO:0007669"/>
    <property type="project" value="UniProtKB-ARBA"/>
</dbReference>
<feature type="region of interest" description="Disordered" evidence="9">
    <location>
        <begin position="66"/>
        <end position="85"/>
    </location>
</feature>
<dbReference type="InterPro" id="IPR027417">
    <property type="entry name" value="P-loop_NTPase"/>
</dbReference>
<dbReference type="FunFam" id="1.10.10.820:FF:000001">
    <property type="entry name" value="Myosin heavy chain"/>
    <property type="match status" value="1"/>
</dbReference>
<reference evidence="10" key="1">
    <citation type="submission" date="2021-02" db="EMBL/GenBank/DDBJ databases">
        <authorList>
            <person name="Bekaert M."/>
        </authorList>
    </citation>
    <scope>NUCLEOTIDE SEQUENCE</scope>
    <source>
        <strain evidence="10">IoA-00</strain>
    </source>
</reference>
<keyword evidence="4 7" id="KW-0518">Myosin</keyword>
<comment type="similarity">
    <text evidence="1 7">Belongs to the TRAFAC class myosin-kinesin ATPase superfamily. Myosin family.</text>
</comment>
<dbReference type="GO" id="GO:0048731">
    <property type="term" value="P:system development"/>
    <property type="evidence" value="ECO:0007669"/>
    <property type="project" value="UniProtKB-ARBA"/>
</dbReference>
<dbReference type="GO" id="GO:0030139">
    <property type="term" value="C:endocytic vesicle"/>
    <property type="evidence" value="ECO:0007669"/>
    <property type="project" value="TreeGrafter"/>
</dbReference>
<dbReference type="SUPFAM" id="SSF52540">
    <property type="entry name" value="P-loop containing nucleoside triphosphate hydrolases"/>
    <property type="match status" value="1"/>
</dbReference>
<evidence type="ECO:0000256" key="4">
    <source>
        <dbReference type="ARBA" id="ARBA00023123"/>
    </source>
</evidence>
<keyword evidence="6 7" id="KW-0009">Actin-binding</keyword>
<evidence type="ECO:0000256" key="1">
    <source>
        <dbReference type="ARBA" id="ARBA00008314"/>
    </source>
</evidence>
<keyword evidence="11" id="KW-1185">Reference proteome</keyword>
<dbReference type="AlphaFoldDB" id="A0A7R8HAC3"/>
<dbReference type="EMBL" id="HG994584">
    <property type="protein sequence ID" value="CAF2954722.1"/>
    <property type="molecule type" value="Genomic_DNA"/>
</dbReference>
<evidence type="ECO:0000256" key="9">
    <source>
        <dbReference type="SAM" id="MobiDB-lite"/>
    </source>
</evidence>
<keyword evidence="3 7" id="KW-0067">ATP-binding</keyword>
<dbReference type="InterPro" id="IPR008989">
    <property type="entry name" value="Myosin_S1_N"/>
</dbReference>
<dbReference type="Gene3D" id="3.30.70.1590">
    <property type="match status" value="1"/>
</dbReference>
<dbReference type="Gene3D" id="1.20.120.720">
    <property type="entry name" value="Myosin VI head, motor domain, U50 subdomain"/>
    <property type="match status" value="1"/>
</dbReference>
<dbReference type="InterPro" id="IPR049016">
    <property type="entry name" value="MYO6_lever"/>
</dbReference>
<dbReference type="InterPro" id="IPR036961">
    <property type="entry name" value="Kinesin_motor_dom_sf"/>
</dbReference>
<gene>
    <name evidence="10" type="ORF">LSAA_9862</name>
</gene>
<dbReference type="SMART" id="SM00242">
    <property type="entry name" value="MYSc"/>
    <property type="match status" value="1"/>
</dbReference>
<dbReference type="PROSITE" id="PS51456">
    <property type="entry name" value="MYOSIN_MOTOR"/>
    <property type="match status" value="1"/>
</dbReference>
<dbReference type="PROSITE" id="PS50096">
    <property type="entry name" value="IQ"/>
    <property type="match status" value="1"/>
</dbReference>
<evidence type="ECO:0000256" key="3">
    <source>
        <dbReference type="ARBA" id="ARBA00022840"/>
    </source>
</evidence>
<dbReference type="PANTHER" id="PTHR13140">
    <property type="entry name" value="MYOSIN"/>
    <property type="match status" value="1"/>
</dbReference>
<dbReference type="Gene3D" id="3.40.850.10">
    <property type="entry name" value="Kinesin motor domain"/>
    <property type="match status" value="2"/>
</dbReference>
<evidence type="ECO:0000256" key="5">
    <source>
        <dbReference type="ARBA" id="ARBA00023175"/>
    </source>
</evidence>
<dbReference type="OrthoDB" id="6108017at2759"/>
<dbReference type="Pfam" id="PF00063">
    <property type="entry name" value="Myosin_head"/>
    <property type="match status" value="2"/>
</dbReference>
<sequence>MAKKRAIIVRDGSEKENGVSRDKKPRIDKCAFKRVFNYEDRFKRKGSRIAIMRDLRKNGSTYVDWKPRNSSLIQPEPPPPIPDEKKKEIMDRDKVWVSEPEQGFILGRIVDITDDGVSIQPINDNNDEFNYNSKAISASFDRLYPSEDDEASDEIKNLYSSKTVGEYRGKSLGTMPPHIFAIADKAFRDMKVLKKSQSVVVSGESGAGKTESTKYILKYLCDNFGSKERARVTSQSSEEERNYHIFYQLCAGAPSDLKNKLHLGSVEKFRYLKHGCTRYFGSSSIPSDRCSAEFKRLGPLKDPNLDDVKDFLNVDKDLSNLGMSELDRLDVYTAIASVLHIGNISFEDDPDDNRGGCRVTEDSENSLNITAELLKLDTDELRRALTARVMQATKGGGYKGTVIMVPLKVHEASNARDALAKAIYSRLFDYIVKRINNSIPFEKSAYYIGVLDIAGFEYFTVNSFEQFCINYCNEKLQQFFNQRILKEEQMLYEKEGLGVKKISFVDNQDCIDLIESKGNGVFSLLDEESKLPKPNHQHFTNAVHAQNTGHFRLSLPRKSKLRGHREIRDDDGFLIRHFAGAVCYQTASFIEKNNDALHASLEALAVEESQNPFIQSLFASARSTSGSMKGKLTFLSVGNKFKSQLEELMDKLRSTGTNFIRCIKPNGKMIPQLFQGGSILSQLQCAGMASVLELMQQGYPSRTSFSELYKLYSGYLPPELTRLDPRHFCKVLFKALGLNDEDFKFGLTKVFFRPGKFAEFDQMLRSDPENLKELIKKVKHWLIRSHWKKVQWCALSVIKLKNKIIYRRNALVILQKTLRGHLARKRHGPRYRGILRIKKCESQIQEISRLGTKLKNSHSSDIGLELTSAIAHIKANDRISEKEIDKTYKSLVAKIDQELRLVKESLQKQRMAQEEAIRLKKVQEEMERQRKIKEAEDNKKQAFEEEIRLKSGMEARRKVEEKSRIEQYEADRIAAERLQTELDKENARLREQIEQERRDHELALRLATESNSVVEEDSGYQAQELLEACREEFHRRLKVYHAWKAKNRKKNDGGDSTTFDDHMRVPKSILEEASRINSIASTASSNSANVSNNKQRFFRIPFVRPDTGNKGWWYAHFDGDWIGRQMEIHPEKGPVLLVSGKDDMQMCELSLDETGLTRKRGAEILEQEFEKEWLRNGGSPYIRPSDREQQRHPHANHKK</sequence>
<dbReference type="InterPro" id="IPR001609">
    <property type="entry name" value="Myosin_head_motor_dom-like"/>
</dbReference>
<dbReference type="GO" id="GO:0016459">
    <property type="term" value="C:myosin complex"/>
    <property type="evidence" value="ECO:0007669"/>
    <property type="project" value="UniProtKB-KW"/>
</dbReference>
<feature type="region of interest" description="Actin-binding" evidence="7">
    <location>
        <begin position="645"/>
        <end position="667"/>
    </location>
</feature>
<dbReference type="GO" id="GO:0051015">
    <property type="term" value="F:actin filament binding"/>
    <property type="evidence" value="ECO:0007669"/>
    <property type="project" value="InterPro"/>
</dbReference>
<dbReference type="FunFam" id="1.20.58.530:FF:000006">
    <property type="entry name" value="Putative unconventional myosin-VI"/>
    <property type="match status" value="1"/>
</dbReference>